<evidence type="ECO:0000313" key="2">
    <source>
        <dbReference type="Proteomes" id="UP001179952"/>
    </source>
</evidence>
<evidence type="ECO:0008006" key="3">
    <source>
        <dbReference type="Google" id="ProtNLM"/>
    </source>
</evidence>
<reference evidence="1" key="1">
    <citation type="journal article" date="2023" name="Nat. Commun.">
        <title>Diploid and tetraploid genomes of Acorus and the evolution of monocots.</title>
        <authorList>
            <person name="Ma L."/>
            <person name="Liu K.W."/>
            <person name="Li Z."/>
            <person name="Hsiao Y.Y."/>
            <person name="Qi Y."/>
            <person name="Fu T."/>
            <person name="Tang G.D."/>
            <person name="Zhang D."/>
            <person name="Sun W.H."/>
            <person name="Liu D.K."/>
            <person name="Li Y."/>
            <person name="Chen G.Z."/>
            <person name="Liu X.D."/>
            <person name="Liao X.Y."/>
            <person name="Jiang Y.T."/>
            <person name="Yu X."/>
            <person name="Hao Y."/>
            <person name="Huang J."/>
            <person name="Zhao X.W."/>
            <person name="Ke S."/>
            <person name="Chen Y.Y."/>
            <person name="Wu W.L."/>
            <person name="Hsu J.L."/>
            <person name="Lin Y.F."/>
            <person name="Huang M.D."/>
            <person name="Li C.Y."/>
            <person name="Huang L."/>
            <person name="Wang Z.W."/>
            <person name="Zhao X."/>
            <person name="Zhong W.Y."/>
            <person name="Peng D.H."/>
            <person name="Ahmad S."/>
            <person name="Lan S."/>
            <person name="Zhang J.S."/>
            <person name="Tsai W.C."/>
            <person name="Van de Peer Y."/>
            <person name="Liu Z.J."/>
        </authorList>
    </citation>
    <scope>NUCLEOTIDE SEQUENCE</scope>
    <source>
        <strain evidence="1">SCP</strain>
    </source>
</reference>
<gene>
    <name evidence="1" type="ORF">QJS04_geneDACA014574</name>
</gene>
<proteinExistence type="predicted"/>
<reference evidence="1" key="2">
    <citation type="submission" date="2023-06" db="EMBL/GenBank/DDBJ databases">
        <authorList>
            <person name="Ma L."/>
            <person name="Liu K.-W."/>
            <person name="Li Z."/>
            <person name="Hsiao Y.-Y."/>
            <person name="Qi Y."/>
            <person name="Fu T."/>
            <person name="Tang G."/>
            <person name="Zhang D."/>
            <person name="Sun W.-H."/>
            <person name="Liu D.-K."/>
            <person name="Li Y."/>
            <person name="Chen G.-Z."/>
            <person name="Liu X.-D."/>
            <person name="Liao X.-Y."/>
            <person name="Jiang Y.-T."/>
            <person name="Yu X."/>
            <person name="Hao Y."/>
            <person name="Huang J."/>
            <person name="Zhao X.-W."/>
            <person name="Ke S."/>
            <person name="Chen Y.-Y."/>
            <person name="Wu W.-L."/>
            <person name="Hsu J.-L."/>
            <person name="Lin Y.-F."/>
            <person name="Huang M.-D."/>
            <person name="Li C.-Y."/>
            <person name="Huang L."/>
            <person name="Wang Z.-W."/>
            <person name="Zhao X."/>
            <person name="Zhong W.-Y."/>
            <person name="Peng D.-H."/>
            <person name="Ahmad S."/>
            <person name="Lan S."/>
            <person name="Zhang J.-S."/>
            <person name="Tsai W.-C."/>
            <person name="Van De Peer Y."/>
            <person name="Liu Z.-J."/>
        </authorList>
    </citation>
    <scope>NUCLEOTIDE SEQUENCE</scope>
    <source>
        <strain evidence="1">SCP</strain>
        <tissue evidence="1">Leaves</tissue>
    </source>
</reference>
<dbReference type="Proteomes" id="UP001179952">
    <property type="component" value="Unassembled WGS sequence"/>
</dbReference>
<keyword evidence="2" id="KW-1185">Reference proteome</keyword>
<sequence length="53" mass="5509">MSPTLVLLIHADSLVKIAASINRRTSSGLGAFLKRLNTIVAVGLIAEMIAGGF</sequence>
<dbReference type="EMBL" id="JAUJYN010000007">
    <property type="protein sequence ID" value="KAK1267208.1"/>
    <property type="molecule type" value="Genomic_DNA"/>
</dbReference>
<name>A0AAV9AS86_ACOGR</name>
<protein>
    <recommendedName>
        <fullName evidence="3">Threonine efflux protein</fullName>
    </recommendedName>
</protein>
<evidence type="ECO:0000313" key="1">
    <source>
        <dbReference type="EMBL" id="KAK1267208.1"/>
    </source>
</evidence>
<organism evidence="1 2">
    <name type="scientific">Acorus gramineus</name>
    <name type="common">Dwarf sweet flag</name>
    <dbReference type="NCBI Taxonomy" id="55184"/>
    <lineage>
        <taxon>Eukaryota</taxon>
        <taxon>Viridiplantae</taxon>
        <taxon>Streptophyta</taxon>
        <taxon>Embryophyta</taxon>
        <taxon>Tracheophyta</taxon>
        <taxon>Spermatophyta</taxon>
        <taxon>Magnoliopsida</taxon>
        <taxon>Liliopsida</taxon>
        <taxon>Acoraceae</taxon>
        <taxon>Acorus</taxon>
    </lineage>
</organism>
<dbReference type="AlphaFoldDB" id="A0AAV9AS86"/>
<comment type="caution">
    <text evidence="1">The sequence shown here is derived from an EMBL/GenBank/DDBJ whole genome shotgun (WGS) entry which is preliminary data.</text>
</comment>
<accession>A0AAV9AS86</accession>